<evidence type="ECO:0000313" key="3">
    <source>
        <dbReference type="Proteomes" id="UP000007963"/>
    </source>
</evidence>
<sequence length="112" mass="11757">MAARAQNRAARDRELGVPVGNGGAVVGVHKRRADKAAEELGEQLAGEFLPLARRRTHQRHADRHGWVDGRAGIAEEAGQRDGGGPGDVDGQPGAVLVVGEEGLRDHAVADDD</sequence>
<dbReference type="GeneID" id="4355473"/>
<gene>
    <name evidence="2" type="ORF">ATEG_00718</name>
</gene>
<organism evidence="2 3">
    <name type="scientific">Aspergillus terreus (strain NIH 2624 / FGSC A1156)</name>
    <dbReference type="NCBI Taxonomy" id="341663"/>
    <lineage>
        <taxon>Eukaryota</taxon>
        <taxon>Fungi</taxon>
        <taxon>Dikarya</taxon>
        <taxon>Ascomycota</taxon>
        <taxon>Pezizomycotina</taxon>
        <taxon>Eurotiomycetes</taxon>
        <taxon>Eurotiomycetidae</taxon>
        <taxon>Eurotiales</taxon>
        <taxon>Aspergillaceae</taxon>
        <taxon>Aspergillus</taxon>
        <taxon>Aspergillus subgen. Circumdati</taxon>
    </lineage>
</organism>
<proteinExistence type="predicted"/>
<protein>
    <submittedName>
        <fullName evidence="2">Uncharacterized protein</fullName>
    </submittedName>
</protein>
<evidence type="ECO:0000313" key="2">
    <source>
        <dbReference type="EMBL" id="EAU39364.1"/>
    </source>
</evidence>
<evidence type="ECO:0000256" key="1">
    <source>
        <dbReference type="SAM" id="MobiDB-lite"/>
    </source>
</evidence>
<name>Q0D016_ASPTN</name>
<dbReference type="AlphaFoldDB" id="Q0D016"/>
<accession>Q0D016</accession>
<reference evidence="3" key="1">
    <citation type="submission" date="2005-09" db="EMBL/GenBank/DDBJ databases">
        <title>Annotation of the Aspergillus terreus NIH2624 genome.</title>
        <authorList>
            <person name="Birren B.W."/>
            <person name="Lander E.S."/>
            <person name="Galagan J.E."/>
            <person name="Nusbaum C."/>
            <person name="Devon K."/>
            <person name="Henn M."/>
            <person name="Ma L.-J."/>
            <person name="Jaffe D.B."/>
            <person name="Butler J."/>
            <person name="Alvarez P."/>
            <person name="Gnerre S."/>
            <person name="Grabherr M."/>
            <person name="Kleber M."/>
            <person name="Mauceli E.W."/>
            <person name="Brockman W."/>
            <person name="Rounsley S."/>
            <person name="Young S.K."/>
            <person name="LaButti K."/>
            <person name="Pushparaj V."/>
            <person name="DeCaprio D."/>
            <person name="Crawford M."/>
            <person name="Koehrsen M."/>
            <person name="Engels R."/>
            <person name="Montgomery P."/>
            <person name="Pearson M."/>
            <person name="Howarth C."/>
            <person name="Larson L."/>
            <person name="Luoma S."/>
            <person name="White J."/>
            <person name="Alvarado L."/>
            <person name="Kodira C.D."/>
            <person name="Zeng Q."/>
            <person name="Oleary S."/>
            <person name="Yandava C."/>
            <person name="Denning D.W."/>
            <person name="Nierman W.C."/>
            <person name="Milne T."/>
            <person name="Madden K."/>
        </authorList>
    </citation>
    <scope>NUCLEOTIDE SEQUENCE [LARGE SCALE GENOMIC DNA]</scope>
    <source>
        <strain evidence="3">NIH 2624 / FGSC A1156</strain>
    </source>
</reference>
<dbReference type="HOGENOM" id="CLU_2145355_0_0_1"/>
<dbReference type="RefSeq" id="XP_001210804.1">
    <property type="nucleotide sequence ID" value="XM_001210804.1"/>
</dbReference>
<feature type="region of interest" description="Disordered" evidence="1">
    <location>
        <begin position="1"/>
        <end position="24"/>
    </location>
</feature>
<dbReference type="VEuPathDB" id="FungiDB:ATEG_00718"/>
<dbReference type="Proteomes" id="UP000007963">
    <property type="component" value="Unassembled WGS sequence"/>
</dbReference>
<dbReference type="EMBL" id="CH476594">
    <property type="protein sequence ID" value="EAU39364.1"/>
    <property type="molecule type" value="Genomic_DNA"/>
</dbReference>